<dbReference type="AlphaFoldDB" id="A0A5C6CWT2"/>
<proteinExistence type="predicted"/>
<comment type="caution">
    <text evidence="1">The sequence shown here is derived from an EMBL/GenBank/DDBJ whole genome shotgun (WGS) entry which is preliminary data.</text>
</comment>
<protein>
    <submittedName>
        <fullName evidence="1">Uncharacterized protein</fullName>
    </submittedName>
</protein>
<organism evidence="1 2">
    <name type="scientific">Novipirellula artificiosorum</name>
    <dbReference type="NCBI Taxonomy" id="2528016"/>
    <lineage>
        <taxon>Bacteria</taxon>
        <taxon>Pseudomonadati</taxon>
        <taxon>Planctomycetota</taxon>
        <taxon>Planctomycetia</taxon>
        <taxon>Pirellulales</taxon>
        <taxon>Pirellulaceae</taxon>
        <taxon>Novipirellula</taxon>
    </lineage>
</organism>
<dbReference type="Proteomes" id="UP000319143">
    <property type="component" value="Unassembled WGS sequence"/>
</dbReference>
<dbReference type="EMBL" id="SJPV01000032">
    <property type="protein sequence ID" value="TWU28017.1"/>
    <property type="molecule type" value="Genomic_DNA"/>
</dbReference>
<gene>
    <name evidence="1" type="ORF">Poly41_69570</name>
</gene>
<name>A0A5C6CWT2_9BACT</name>
<reference evidence="1 2" key="1">
    <citation type="submission" date="2019-02" db="EMBL/GenBank/DDBJ databases">
        <title>Deep-cultivation of Planctomycetes and their phenomic and genomic characterization uncovers novel biology.</title>
        <authorList>
            <person name="Wiegand S."/>
            <person name="Jogler M."/>
            <person name="Boedeker C."/>
            <person name="Pinto D."/>
            <person name="Vollmers J."/>
            <person name="Rivas-Marin E."/>
            <person name="Kohn T."/>
            <person name="Peeters S.H."/>
            <person name="Heuer A."/>
            <person name="Rast P."/>
            <person name="Oberbeckmann S."/>
            <person name="Bunk B."/>
            <person name="Jeske O."/>
            <person name="Meyerdierks A."/>
            <person name="Storesund J.E."/>
            <person name="Kallscheuer N."/>
            <person name="Luecker S."/>
            <person name="Lage O.M."/>
            <person name="Pohl T."/>
            <person name="Merkel B.J."/>
            <person name="Hornburger P."/>
            <person name="Mueller R.-W."/>
            <person name="Bruemmer F."/>
            <person name="Labrenz M."/>
            <person name="Spormann A.M."/>
            <person name="Op Den Camp H."/>
            <person name="Overmann J."/>
            <person name="Amann R."/>
            <person name="Jetten M.S.M."/>
            <person name="Mascher T."/>
            <person name="Medema M.H."/>
            <person name="Devos D.P."/>
            <person name="Kaster A.-K."/>
            <person name="Ovreas L."/>
            <person name="Rohde M."/>
            <person name="Galperin M.Y."/>
            <person name="Jogler C."/>
        </authorList>
    </citation>
    <scope>NUCLEOTIDE SEQUENCE [LARGE SCALE GENOMIC DNA]</scope>
    <source>
        <strain evidence="1 2">Poly41</strain>
    </source>
</reference>
<sequence>MNSEVASSIVSQFSVEIEFRQSGAGQKVGQNRATAQQASHQCLETGVVRASENGTS</sequence>
<evidence type="ECO:0000313" key="2">
    <source>
        <dbReference type="Proteomes" id="UP000319143"/>
    </source>
</evidence>
<keyword evidence="2" id="KW-1185">Reference proteome</keyword>
<accession>A0A5C6CWT2</accession>
<evidence type="ECO:0000313" key="1">
    <source>
        <dbReference type="EMBL" id="TWU28017.1"/>
    </source>
</evidence>